<dbReference type="SUPFAM" id="SSF69012">
    <property type="entry name" value="alpha-ketoacid dehydrogenase kinase, N-terminal domain"/>
    <property type="match status" value="1"/>
</dbReference>
<keyword evidence="12" id="KW-1185">Reference proteome</keyword>
<dbReference type="GO" id="GO:0005759">
    <property type="term" value="C:mitochondrial matrix"/>
    <property type="evidence" value="ECO:0007669"/>
    <property type="project" value="UniProtKB-SubCell"/>
</dbReference>
<dbReference type="InterPro" id="IPR036784">
    <property type="entry name" value="AK/P_DHK_N_sf"/>
</dbReference>
<dbReference type="AlphaFoldDB" id="A0AAD5TYS5"/>
<dbReference type="InterPro" id="IPR039028">
    <property type="entry name" value="BCKD/PDK"/>
</dbReference>
<dbReference type="Gene3D" id="1.20.140.20">
    <property type="entry name" value="Alpha-ketoacid/pyruvate dehydrogenase kinase, N-terminal domain"/>
    <property type="match status" value="1"/>
</dbReference>
<dbReference type="InterPro" id="IPR018955">
    <property type="entry name" value="BCDHK/PDK_N"/>
</dbReference>
<evidence type="ECO:0000256" key="7">
    <source>
        <dbReference type="ARBA" id="ARBA00023128"/>
    </source>
</evidence>
<reference evidence="11" key="1">
    <citation type="submission" date="2020-05" db="EMBL/GenBank/DDBJ databases">
        <title>Phylogenomic resolution of chytrid fungi.</title>
        <authorList>
            <person name="Stajich J.E."/>
            <person name="Amses K."/>
            <person name="Simmons R."/>
            <person name="Seto K."/>
            <person name="Myers J."/>
            <person name="Bonds A."/>
            <person name="Quandt C.A."/>
            <person name="Barry K."/>
            <person name="Liu P."/>
            <person name="Grigoriev I."/>
            <person name="Longcore J.E."/>
            <person name="James T.Y."/>
        </authorList>
    </citation>
    <scope>NUCLEOTIDE SEQUENCE</scope>
    <source>
        <strain evidence="11">JEL0476</strain>
    </source>
</reference>
<accession>A0AAD5TYS5</accession>
<dbReference type="Proteomes" id="UP001211065">
    <property type="component" value="Unassembled WGS sequence"/>
</dbReference>
<evidence type="ECO:0000256" key="3">
    <source>
        <dbReference type="ARBA" id="ARBA00022679"/>
    </source>
</evidence>
<evidence type="ECO:0000256" key="6">
    <source>
        <dbReference type="ARBA" id="ARBA00022840"/>
    </source>
</evidence>
<feature type="non-terminal residue" evidence="11">
    <location>
        <position position="349"/>
    </location>
</feature>
<proteinExistence type="inferred from homology"/>
<keyword evidence="7 8" id="KW-0496">Mitochondrion</keyword>
<dbReference type="EMBL" id="JADGJW010000460">
    <property type="protein sequence ID" value="KAJ3216803.1"/>
    <property type="molecule type" value="Genomic_DNA"/>
</dbReference>
<keyword evidence="3 8" id="KW-0808">Transferase</keyword>
<evidence type="ECO:0000259" key="10">
    <source>
        <dbReference type="Pfam" id="PF10436"/>
    </source>
</evidence>
<comment type="subcellular location">
    <subcellularLocation>
        <location evidence="8">Mitochondrion matrix</location>
    </subcellularLocation>
</comment>
<dbReference type="PANTHER" id="PTHR11947">
    <property type="entry name" value="PYRUVATE DEHYDROGENASE KINASE"/>
    <property type="match status" value="1"/>
</dbReference>
<dbReference type="EC" id="2.7.11.-" evidence="8"/>
<evidence type="ECO:0000256" key="4">
    <source>
        <dbReference type="ARBA" id="ARBA00022741"/>
    </source>
</evidence>
<keyword evidence="6 8" id="KW-0067">ATP-binding</keyword>
<dbReference type="SUPFAM" id="SSF55874">
    <property type="entry name" value="ATPase domain of HSP90 chaperone/DNA topoisomerase II/histidine kinase"/>
    <property type="match status" value="1"/>
</dbReference>
<evidence type="ECO:0000256" key="8">
    <source>
        <dbReference type="RuleBase" id="RU366032"/>
    </source>
</evidence>
<dbReference type="Pfam" id="PF10436">
    <property type="entry name" value="BCDHK_Adom3"/>
    <property type="match status" value="1"/>
</dbReference>
<evidence type="ECO:0000256" key="2">
    <source>
        <dbReference type="ARBA" id="ARBA00022553"/>
    </source>
</evidence>
<keyword evidence="5 8" id="KW-0418">Kinase</keyword>
<dbReference type="Gene3D" id="3.30.565.10">
    <property type="entry name" value="Histidine kinase-like ATPase, C-terminal domain"/>
    <property type="match status" value="1"/>
</dbReference>
<evidence type="ECO:0000313" key="12">
    <source>
        <dbReference type="Proteomes" id="UP001211065"/>
    </source>
</evidence>
<evidence type="ECO:0000256" key="5">
    <source>
        <dbReference type="ARBA" id="ARBA00022777"/>
    </source>
</evidence>
<dbReference type="PANTHER" id="PTHR11947:SF20">
    <property type="entry name" value="[3-METHYL-2-OXOBUTANOATE DEHYDROGENASE [LIPOAMIDE]] KINASE, MITOCHONDRIAL"/>
    <property type="match status" value="1"/>
</dbReference>
<name>A0AAD5TYS5_9FUNG</name>
<dbReference type="GO" id="GO:0010906">
    <property type="term" value="P:regulation of glucose metabolic process"/>
    <property type="evidence" value="ECO:0007669"/>
    <property type="project" value="TreeGrafter"/>
</dbReference>
<evidence type="ECO:0000256" key="1">
    <source>
        <dbReference type="ARBA" id="ARBA00006155"/>
    </source>
</evidence>
<organism evidence="11 12">
    <name type="scientific">Clydaea vesicula</name>
    <dbReference type="NCBI Taxonomy" id="447962"/>
    <lineage>
        <taxon>Eukaryota</taxon>
        <taxon>Fungi</taxon>
        <taxon>Fungi incertae sedis</taxon>
        <taxon>Chytridiomycota</taxon>
        <taxon>Chytridiomycota incertae sedis</taxon>
        <taxon>Chytridiomycetes</taxon>
        <taxon>Lobulomycetales</taxon>
        <taxon>Lobulomycetaceae</taxon>
        <taxon>Clydaea</taxon>
    </lineage>
</organism>
<evidence type="ECO:0000313" key="11">
    <source>
        <dbReference type="EMBL" id="KAJ3216803.1"/>
    </source>
</evidence>
<evidence type="ECO:0000259" key="9">
    <source>
        <dbReference type="Pfam" id="PF02518"/>
    </source>
</evidence>
<feature type="domain" description="Histidine kinase/HSP90-like ATPase" evidence="9">
    <location>
        <begin position="241"/>
        <end position="317"/>
    </location>
</feature>
<protein>
    <recommendedName>
        <fullName evidence="8">Protein-serine/threonine kinase</fullName>
        <ecNumber evidence="8">2.7.11.-</ecNumber>
    </recommendedName>
</protein>
<dbReference type="InterPro" id="IPR036890">
    <property type="entry name" value="HATPase_C_sf"/>
</dbReference>
<dbReference type="GO" id="GO:0005524">
    <property type="term" value="F:ATP binding"/>
    <property type="evidence" value="ECO:0007669"/>
    <property type="project" value="UniProtKB-UniRule"/>
</dbReference>
<comment type="caution">
    <text evidence="11">The sequence shown here is derived from an EMBL/GenBank/DDBJ whole genome shotgun (WGS) entry which is preliminary data.</text>
</comment>
<keyword evidence="2" id="KW-0597">Phosphoprotein</keyword>
<feature type="domain" description="Branched-chain alpha-ketoacid dehydrogenase kinase/Pyruvate dehydrogenase kinase N-terminal" evidence="10">
    <location>
        <begin position="48"/>
        <end position="195"/>
    </location>
</feature>
<comment type="similarity">
    <text evidence="1 8">Belongs to the PDK/BCKDK protein kinase family.</text>
</comment>
<dbReference type="InterPro" id="IPR003594">
    <property type="entry name" value="HATPase_dom"/>
</dbReference>
<sequence length="349" mass="39461">MIEKLSKISNKTVNRFLHRESVVNLANHPIWNSSALVEKYSRQPIVPVTLSWMRELGETHSIRESASYLHKELPKRLARRVKALQNLPFIVGENPYIKSIYHLYSASFEKLRTFPPIDSSEMEDLFSDTLLELVETHQDVIPNLAKGFAECGHYMSKGDRTKFLDGLIHARIGLRVLAENHLALNDEDPEWAGVVHKNFKPALLISSIGSYCQNLCRMNYGTAPEFVINGQENATFPYIPVHLDYIMMELMKNAMRATVEHSQKIGRVEHPDIEITVVSGKEEICIRLRDQGGGIPSHCLPFIFDYSFTTVPKIEEEDLDVFSAQSRMQMISSSGGPMAGLGFGLPMSK</sequence>
<dbReference type="Pfam" id="PF02518">
    <property type="entry name" value="HATPase_c"/>
    <property type="match status" value="1"/>
</dbReference>
<dbReference type="GO" id="GO:0004740">
    <property type="term" value="F:pyruvate dehydrogenase (acetyl-transferring) kinase activity"/>
    <property type="evidence" value="ECO:0007669"/>
    <property type="project" value="TreeGrafter"/>
</dbReference>
<gene>
    <name evidence="11" type="ORF">HK099_005738</name>
</gene>
<keyword evidence="4 8" id="KW-0547">Nucleotide-binding</keyword>